<evidence type="ECO:0000256" key="2">
    <source>
        <dbReference type="ARBA" id="ARBA00022723"/>
    </source>
</evidence>
<dbReference type="GO" id="GO:0009338">
    <property type="term" value="C:exodeoxyribonuclease V complex"/>
    <property type="evidence" value="ECO:0007669"/>
    <property type="project" value="TreeGrafter"/>
</dbReference>
<dbReference type="InterPro" id="IPR014017">
    <property type="entry name" value="DNA_helicase_UvrD-like_C"/>
</dbReference>
<keyword evidence="8 15" id="KW-0067">ATP-binding</keyword>
<keyword evidence="1 15" id="KW-0540">Nuclease</keyword>
<dbReference type="HAMAP" id="MF_01485">
    <property type="entry name" value="RecB"/>
    <property type="match status" value="1"/>
</dbReference>
<comment type="miscellaneous">
    <text evidence="15">In the RecBCD complex, RecB has a slow 3'-5' helicase, an exonuclease activity and loads RecA onto ssDNA, RecD has a fast 5'-3' helicase activity, while RecC stimulates the ATPase and processivity of the RecB helicase and contributes to recognition of the Chi site.</text>
</comment>
<dbReference type="Gene3D" id="3.40.50.300">
    <property type="entry name" value="P-loop containing nucleotide triphosphate hydrolases"/>
    <property type="match status" value="2"/>
</dbReference>
<dbReference type="GO" id="GO:0008854">
    <property type="term" value="F:exodeoxyribonuclease V activity"/>
    <property type="evidence" value="ECO:0007669"/>
    <property type="project" value="UniProtKB-EC"/>
</dbReference>
<keyword evidence="4 15" id="KW-0227">DNA damage</keyword>
<accession>A0AAF0AK29</accession>
<dbReference type="InterPro" id="IPR011335">
    <property type="entry name" value="Restrct_endonuc-II-like"/>
</dbReference>
<dbReference type="EC" id="3.1.11.5" evidence="15"/>
<dbReference type="InterPro" id="IPR014016">
    <property type="entry name" value="UvrD-like_ATP-bd"/>
</dbReference>
<evidence type="ECO:0000256" key="4">
    <source>
        <dbReference type="ARBA" id="ARBA00022763"/>
    </source>
</evidence>
<dbReference type="GO" id="GO:0003677">
    <property type="term" value="F:DNA binding"/>
    <property type="evidence" value="ECO:0007669"/>
    <property type="project" value="UniProtKB-UniRule"/>
</dbReference>
<dbReference type="InterPro" id="IPR038726">
    <property type="entry name" value="PDDEXK_AddAB-type"/>
</dbReference>
<dbReference type="InterPro" id="IPR027417">
    <property type="entry name" value="P-loop_NTPase"/>
</dbReference>
<dbReference type="Gene3D" id="1.10.3170.10">
    <property type="entry name" value="Recbcd, chain B, domain 2"/>
    <property type="match status" value="1"/>
</dbReference>
<dbReference type="PANTHER" id="PTHR11070:SF23">
    <property type="entry name" value="RECBCD ENZYME SUBUNIT RECB"/>
    <property type="match status" value="1"/>
</dbReference>
<dbReference type="InterPro" id="IPR000212">
    <property type="entry name" value="DNA_helicase_UvrD/REP"/>
</dbReference>
<evidence type="ECO:0000256" key="7">
    <source>
        <dbReference type="ARBA" id="ARBA00022839"/>
    </source>
</evidence>
<sequence>MSQFNSPERALALEFPLHGSRLIEASAGTGKTYTIAALYVRLILQHGLLADAAFNRHLLPPEILVVTFTDAATQELRDRIRAKLVEAAQVFRGEQDTPDALLESLREDYPAQQWPSCAQRLEQAAQWMDEAAVSTIHSWCQRMLREHAFDSGSLFTQTLETDHSELLALVVKDYWRQQCYPLQGSNVLWTLEHWQQPAVLQRKIYPLLSAQTDLPSSPSQTLAQLLDAGITAQQQTLAQLKENWSQWSQELRDILDQAVAAKAVNGRVIQARFYTPWLDKLKAWAEDSEQTRLEIGTGFTRLTPEGLHAAWKDTSAVPEHQALQAMRDLPEQLNQLTHALDEQALWHAADWIKHRFNLEKQQRAEMGFDDMLTRLDQALQGPSGERLAAVIRQQFPIAMIDEFQDTDPLQYRIFDTIYRIAENSRETGLFLIGDPKQAIYSFRGADIHTYLSARRATKGRHYNLDTNFRSTESMVAAVNQLFVQAEERPEGQGAFLFREGVSNELPFLPVLAKGRQEQWWVAGSAQPALTLWRLETEEPVASSQYIEEMAASSATEIARLLNLATEAQAGFKNSEGQLQPLQPNDIAVLVRNMAEAQAIRKQLALRHVRSVYLSDKDSVFASQEAQDVMAWLHACLHPDNERALKSALACSTFALSLSELERINQDELLWEKRVLQFKGYLERWHKQGVLPMLRSIMHDFELPQRLVQRPDGERALTNVLHLSELLQQAARELDGEFAVLRYLQTACAGQAEGAQEQILRLESDESLVRVVTIHKSKGLEYPLVFLPFICAFRAQEGKQPFSIQTGGQRRLMLHADKDSLALAEQERLGEDLRLLYVALTRARHACWLGMADLKKGQGKTSVLHRSAIGYLLNAGQPLPNSLALEQWLAPLALASEQSAASNLLSHVSVMPASDNEIVHDQSGAFTPKWRIAQRRTREHWWIASYSALRLTAQAPSPELQSMQRGEDLAPQSALAQNISDDELYNADVPDSAGFNLEAAQGIHGFPRGAKPGTFLHSLLEWAADEGFAAVLKNPEQAQQFIQARCEAYGFEQHAELLWPWLSEYIQQPFVLAEQPMALTELRHYQAEMEFWFASHQTNTVYIDQLVREFILPGAERPYLQPERLNGMFKGFIDLVLEHQGRYYVVDYKSNWLGEGDADYSQAAMDNCVLTHRYDLQYSLYILALHRLLKLRINDYDYDTHMGGALYMFLRGANNETQGLHHARPDRAMIERLDALFKTKDQEAL</sequence>
<dbReference type="SUPFAM" id="SSF52980">
    <property type="entry name" value="Restriction endonuclease-like"/>
    <property type="match status" value="1"/>
</dbReference>
<dbReference type="Gene3D" id="3.90.320.10">
    <property type="match status" value="1"/>
</dbReference>
<evidence type="ECO:0000256" key="8">
    <source>
        <dbReference type="ARBA" id="ARBA00022840"/>
    </source>
</evidence>
<evidence type="ECO:0000256" key="16">
    <source>
        <dbReference type="PROSITE-ProRule" id="PRU00560"/>
    </source>
</evidence>
<keyword evidence="9 15" id="KW-0460">Magnesium</keyword>
<keyword evidence="6 15" id="KW-0347">Helicase</keyword>
<evidence type="ECO:0000259" key="18">
    <source>
        <dbReference type="PROSITE" id="PS51217"/>
    </source>
</evidence>
<dbReference type="Gene3D" id="1.10.486.10">
    <property type="entry name" value="PCRA, domain 4"/>
    <property type="match status" value="1"/>
</dbReference>
<comment type="catalytic activity">
    <reaction evidence="14 15">
        <text>ATP + H2O = ADP + phosphate + H(+)</text>
        <dbReference type="Rhea" id="RHEA:13065"/>
        <dbReference type="ChEBI" id="CHEBI:15377"/>
        <dbReference type="ChEBI" id="CHEBI:15378"/>
        <dbReference type="ChEBI" id="CHEBI:30616"/>
        <dbReference type="ChEBI" id="CHEBI:43474"/>
        <dbReference type="ChEBI" id="CHEBI:456216"/>
        <dbReference type="EC" id="5.6.2.4"/>
    </reaction>
</comment>
<evidence type="ECO:0000256" key="15">
    <source>
        <dbReference type="HAMAP-Rule" id="MF_01485"/>
    </source>
</evidence>
<keyword evidence="12 15" id="KW-0413">Isomerase</keyword>
<evidence type="ECO:0000256" key="13">
    <source>
        <dbReference type="ARBA" id="ARBA00034617"/>
    </source>
</evidence>
<dbReference type="GO" id="GO:0043138">
    <property type="term" value="F:3'-5' DNA helicase activity"/>
    <property type="evidence" value="ECO:0007669"/>
    <property type="project" value="UniProtKB-UniRule"/>
</dbReference>
<evidence type="ECO:0000313" key="20">
    <source>
        <dbReference type="Proteomes" id="UP001212189"/>
    </source>
</evidence>
<dbReference type="GO" id="GO:0000724">
    <property type="term" value="P:double-strand break repair via homologous recombination"/>
    <property type="evidence" value="ECO:0007669"/>
    <property type="project" value="UniProtKB-UniRule"/>
</dbReference>
<dbReference type="Pfam" id="PF12705">
    <property type="entry name" value="PDDEXK_1"/>
    <property type="match status" value="1"/>
</dbReference>
<name>A0AAF0AK29_9GAMM</name>
<dbReference type="EMBL" id="CP114976">
    <property type="protein sequence ID" value="WBE24417.1"/>
    <property type="molecule type" value="Genomic_DNA"/>
</dbReference>
<dbReference type="Pfam" id="PF13361">
    <property type="entry name" value="UvrD_C"/>
    <property type="match status" value="2"/>
</dbReference>
<dbReference type="PANTHER" id="PTHR11070">
    <property type="entry name" value="UVRD / RECB / PCRA DNA HELICASE FAMILY MEMBER"/>
    <property type="match status" value="1"/>
</dbReference>
<gene>
    <name evidence="15 19" type="primary">recB</name>
    <name evidence="19" type="ORF">O6P33_08505</name>
</gene>
<reference evidence="19 20" key="1">
    <citation type="submission" date="2022-12" db="EMBL/GenBank/DDBJ databases">
        <title>Coexistence and Characterization of a Novel Tigecycline Resistance gene tet(X) variant and blaNDM-1 in a Pseudomonas caeni Isolate of Chicken Origin.</title>
        <authorList>
            <person name="Lu X."/>
            <person name="Zhang L."/>
            <person name="Li R."/>
            <person name="Wang Z."/>
        </authorList>
    </citation>
    <scope>NUCLEOTIDE SEQUENCE [LARGE SCALE GENOMIC DNA]</scope>
    <source>
        <strain evidence="19 20">CE14</strain>
    </source>
</reference>
<feature type="domain" description="UvrD-like helicase ATP-binding" evidence="17">
    <location>
        <begin position="4"/>
        <end position="471"/>
    </location>
</feature>
<dbReference type="PROSITE" id="PS51198">
    <property type="entry name" value="UVRD_HELICASE_ATP_BIND"/>
    <property type="match status" value="1"/>
</dbReference>
<evidence type="ECO:0000256" key="10">
    <source>
        <dbReference type="ARBA" id="ARBA00023125"/>
    </source>
</evidence>
<dbReference type="EC" id="5.6.2.4" evidence="15"/>
<dbReference type="KEGG" id="dce:O6P33_08505"/>
<evidence type="ECO:0000256" key="11">
    <source>
        <dbReference type="ARBA" id="ARBA00023204"/>
    </source>
</evidence>
<evidence type="ECO:0000256" key="12">
    <source>
        <dbReference type="ARBA" id="ARBA00023235"/>
    </source>
</evidence>
<dbReference type="Proteomes" id="UP001212189">
    <property type="component" value="Chromosome"/>
</dbReference>
<dbReference type="SUPFAM" id="SSF52540">
    <property type="entry name" value="P-loop containing nucleoside triphosphate hydrolases"/>
    <property type="match status" value="1"/>
</dbReference>
<dbReference type="AlphaFoldDB" id="A0AAF0AK29"/>
<keyword evidence="2 15" id="KW-0479">Metal-binding</keyword>
<evidence type="ECO:0000256" key="3">
    <source>
        <dbReference type="ARBA" id="ARBA00022741"/>
    </source>
</evidence>
<keyword evidence="10 15" id="KW-0238">DNA-binding</keyword>
<comment type="domain">
    <text evidence="15">The N-terminal DNA-binding domain is a ssDNA-dependent ATPase and has ATP-dependent 3'-5' helicase function. This domain interacts with RecC.</text>
</comment>
<comment type="similarity">
    <text evidence="15">Belongs to the helicase family. UvrD subfamily.</text>
</comment>
<dbReference type="CDD" id="cd22352">
    <property type="entry name" value="RecB_C-like"/>
    <property type="match status" value="1"/>
</dbReference>
<organism evidence="19 20">
    <name type="scientific">Denitrificimonas caeni</name>
    <dbReference type="NCBI Taxonomy" id="521720"/>
    <lineage>
        <taxon>Bacteria</taxon>
        <taxon>Pseudomonadati</taxon>
        <taxon>Pseudomonadota</taxon>
        <taxon>Gammaproteobacteria</taxon>
        <taxon>Pseudomonadales</taxon>
        <taxon>Pseudomonadaceae</taxon>
        <taxon>Denitrificimonas</taxon>
    </lineage>
</organism>
<evidence type="ECO:0000256" key="9">
    <source>
        <dbReference type="ARBA" id="ARBA00022842"/>
    </source>
</evidence>
<keyword evidence="7 15" id="KW-0269">Exonuclease</keyword>
<evidence type="ECO:0000256" key="6">
    <source>
        <dbReference type="ARBA" id="ARBA00022806"/>
    </source>
</evidence>
<feature type="binding site" evidence="15">
    <location>
        <position position="1016"/>
    </location>
    <ligand>
        <name>Mg(2+)</name>
        <dbReference type="ChEBI" id="CHEBI:18420"/>
    </ligand>
</feature>
<protein>
    <recommendedName>
        <fullName evidence="15">RecBCD enzyme subunit RecB</fullName>
        <ecNumber evidence="15">3.1.11.5</ecNumber>
        <ecNumber evidence="15">5.6.2.4</ecNumber>
    </recommendedName>
    <alternativeName>
        <fullName evidence="15">DNA 3'-5' helicase subunit RecB</fullName>
    </alternativeName>
    <alternativeName>
        <fullName evidence="15">Exonuclease V subunit RecB</fullName>
        <shortName evidence="15">ExoV subunit RecB</shortName>
    </alternativeName>
    <alternativeName>
        <fullName evidence="15">Helicase/nuclease RecBCD subunit RecB</fullName>
    </alternativeName>
</protein>
<evidence type="ECO:0000256" key="1">
    <source>
        <dbReference type="ARBA" id="ARBA00022722"/>
    </source>
</evidence>
<proteinExistence type="inferred from homology"/>
<keyword evidence="11 15" id="KW-0234">DNA repair</keyword>
<keyword evidence="5 15" id="KW-0378">Hydrolase</keyword>
<comment type="cofactor">
    <cofactor evidence="15">
        <name>Mg(2+)</name>
        <dbReference type="ChEBI" id="CHEBI:18420"/>
    </cofactor>
    <text evidence="15">Binds 1 Mg(2+) ion per subunit.</text>
</comment>
<dbReference type="PROSITE" id="PS51217">
    <property type="entry name" value="UVRD_HELICASE_CTER"/>
    <property type="match status" value="1"/>
</dbReference>
<feature type="active site" description="For nuclease activity" evidence="15">
    <location>
        <position position="1146"/>
    </location>
</feature>
<comment type="subunit">
    <text evidence="15">Heterotrimer of RecB, RecC and RecD. All subunits contribute to DNA-binding. Interacts with RecA.</text>
</comment>
<comment type="domain">
    <text evidence="15">The C-terminal domain has nuclease activity and interacts with RecD. It interacts with RecA, facilitating its loading onto ssDNA.</text>
</comment>
<feature type="region of interest" description="Nuclease activity, interacts with RecD and RecA" evidence="15">
    <location>
        <begin position="939"/>
        <end position="1244"/>
    </location>
</feature>
<dbReference type="RefSeq" id="WP_269817360.1">
    <property type="nucleotide sequence ID" value="NZ_CP114976.1"/>
</dbReference>
<feature type="binding site" evidence="15">
    <location>
        <position position="1146"/>
    </location>
    <ligand>
        <name>Mg(2+)</name>
        <dbReference type="ChEBI" id="CHEBI:18420"/>
    </ligand>
</feature>
<evidence type="ECO:0000256" key="14">
    <source>
        <dbReference type="ARBA" id="ARBA00048988"/>
    </source>
</evidence>
<feature type="binding site" evidence="16">
    <location>
        <begin position="25"/>
        <end position="32"/>
    </location>
    <ligand>
        <name>ATP</name>
        <dbReference type="ChEBI" id="CHEBI:30616"/>
    </ligand>
</feature>
<feature type="binding site" evidence="15">
    <location>
        <position position="1133"/>
    </location>
    <ligand>
        <name>Mg(2+)</name>
        <dbReference type="ChEBI" id="CHEBI:18420"/>
    </ligand>
</feature>
<dbReference type="InterPro" id="IPR004586">
    <property type="entry name" value="RecB"/>
</dbReference>
<comment type="catalytic activity">
    <reaction evidence="13 15">
        <text>Couples ATP hydrolysis with the unwinding of duplex DNA by translocating in the 3'-5' direction.</text>
        <dbReference type="EC" id="5.6.2.4"/>
    </reaction>
</comment>
<evidence type="ECO:0000313" key="19">
    <source>
        <dbReference type="EMBL" id="WBE24417.1"/>
    </source>
</evidence>
<dbReference type="InterPro" id="IPR011604">
    <property type="entry name" value="PDDEXK-like_dom_sf"/>
</dbReference>
<comment type="function">
    <text evidence="15">A helicase/nuclease that prepares dsDNA breaks (DSB) for recombinational DNA repair. Binds to DSBs and unwinds DNA via a highly rapid and processive ATP-dependent bidirectional helicase activity. Unwinds dsDNA until it encounters a Chi (crossover hotspot instigator) sequence from the 3' direction. Cuts ssDNA a few nucleotides 3' to the Chi site. The properties and activities of the enzyme are changed at Chi. The Chi-altered holoenzyme produces a long 3'-ssDNA overhang and facilitates RecA-binding to the ssDNA for homologous DNA recombination and repair. Holoenzyme degrades any linearized DNA that is unable to undergo homologous recombination. In the holoenzyme this subunit contributes ATPase, 3'-5' helicase, exonuclease activity and loads RecA onto ssDNA.</text>
</comment>
<feature type="domain" description="UvrD-like helicase C-terminal" evidence="18">
    <location>
        <begin position="498"/>
        <end position="778"/>
    </location>
</feature>
<comment type="catalytic activity">
    <reaction evidence="15">
        <text>Exonucleolytic cleavage (in the presence of ATP) in either 5'- to 3'- or 3'- to 5'-direction to yield 5'-phosphooligonucleotides.</text>
        <dbReference type="EC" id="3.1.11.5"/>
    </reaction>
</comment>
<dbReference type="GO" id="GO:0005524">
    <property type="term" value="F:ATP binding"/>
    <property type="evidence" value="ECO:0007669"/>
    <property type="project" value="UniProtKB-UniRule"/>
</dbReference>
<keyword evidence="20" id="KW-1185">Reference proteome</keyword>
<evidence type="ECO:0000259" key="17">
    <source>
        <dbReference type="PROSITE" id="PS51198"/>
    </source>
</evidence>
<feature type="region of interest" description="DNA-binding and helicase activity, interacts with RecC" evidence="15">
    <location>
        <begin position="1"/>
        <end position="900"/>
    </location>
</feature>
<evidence type="ECO:0000256" key="5">
    <source>
        <dbReference type="ARBA" id="ARBA00022801"/>
    </source>
</evidence>
<dbReference type="GO" id="GO:0005829">
    <property type="term" value="C:cytosol"/>
    <property type="evidence" value="ECO:0007669"/>
    <property type="project" value="TreeGrafter"/>
</dbReference>
<keyword evidence="3 15" id="KW-0547">Nucleotide-binding</keyword>
<dbReference type="NCBIfam" id="TIGR00609">
    <property type="entry name" value="recB"/>
    <property type="match status" value="1"/>
</dbReference>
<dbReference type="GO" id="GO:0000287">
    <property type="term" value="F:magnesium ion binding"/>
    <property type="evidence" value="ECO:0007669"/>
    <property type="project" value="UniProtKB-UniRule"/>
</dbReference>
<dbReference type="Pfam" id="PF00580">
    <property type="entry name" value="UvrD-helicase"/>
    <property type="match status" value="1"/>
</dbReference>